<keyword evidence="2" id="KW-1185">Reference proteome</keyword>
<dbReference type="EMBL" id="JAAOZQ010000027">
    <property type="protein sequence ID" value="KAF7525740.1"/>
    <property type="molecule type" value="Genomic_DNA"/>
</dbReference>
<reference evidence="1" key="1">
    <citation type="submission" date="2020-02" db="EMBL/GenBank/DDBJ databases">
        <authorList>
            <person name="Lichtner F.J."/>
        </authorList>
    </citation>
    <scope>NUCLEOTIDE SEQUENCE</scope>
    <source>
        <strain evidence="1">G10</strain>
    </source>
</reference>
<comment type="caution">
    <text evidence="1">The sequence shown here is derived from an EMBL/GenBank/DDBJ whole genome shotgun (WGS) entry which is preliminary data.</text>
</comment>
<proteinExistence type="predicted"/>
<accession>A0A9P5L5C5</accession>
<protein>
    <submittedName>
        <fullName evidence="1">Uncharacterized protein</fullName>
    </submittedName>
</protein>
<evidence type="ECO:0000313" key="2">
    <source>
        <dbReference type="Proteomes" id="UP000701341"/>
    </source>
</evidence>
<sequence length="199" mass="22271">MSSSDSCVTTFIIVSSAKRSIKVVGVNAVTYNLGAQGYASYGEWYLHDNGTQAFDDIFTNGEIRLENLSVSSNYTTGRVSLENVTSSDLRKRTTWVHNEVEFEYHSRAGVCKTRLTKAQLREGIDAQLTKMSNEKQRCSCWTYTGNHGWYGELKLMKIDNGDVNESAMPRSAMQIKGLYTDYTCLLFLLSPPWSSSIGV</sequence>
<evidence type="ECO:0000313" key="1">
    <source>
        <dbReference type="EMBL" id="KAF7525740.1"/>
    </source>
</evidence>
<dbReference type="Proteomes" id="UP000701341">
    <property type="component" value="Unassembled WGS sequence"/>
</dbReference>
<dbReference type="OrthoDB" id="4359740at2759"/>
<dbReference type="AlphaFoldDB" id="A0A9P5L5C5"/>
<name>A0A9P5L5C5_PENCR</name>
<gene>
    <name evidence="1" type="ORF">PCG10_004732</name>
</gene>
<organism evidence="1 2">
    <name type="scientific">Penicillium crustosum</name>
    <name type="common">Blue mold fungus</name>
    <dbReference type="NCBI Taxonomy" id="36656"/>
    <lineage>
        <taxon>Eukaryota</taxon>
        <taxon>Fungi</taxon>
        <taxon>Dikarya</taxon>
        <taxon>Ascomycota</taxon>
        <taxon>Pezizomycotina</taxon>
        <taxon>Eurotiomycetes</taxon>
        <taxon>Eurotiomycetidae</taxon>
        <taxon>Eurotiales</taxon>
        <taxon>Aspergillaceae</taxon>
        <taxon>Penicillium</taxon>
    </lineage>
</organism>